<feature type="non-terminal residue" evidence="8">
    <location>
        <position position="275"/>
    </location>
</feature>
<dbReference type="PANTHER" id="PTHR43142">
    <property type="entry name" value="CARBOXYLIC ESTER HYDROLASE"/>
    <property type="match status" value="1"/>
</dbReference>
<keyword evidence="5" id="KW-0325">Glycoprotein</keyword>
<comment type="caution">
    <text evidence="8">The sequence shown here is derived from an EMBL/GenBank/DDBJ whole genome shotgun (WGS) entry which is preliminary data.</text>
</comment>
<dbReference type="Gene3D" id="3.40.50.1820">
    <property type="entry name" value="alpha/beta hydrolase"/>
    <property type="match status" value="1"/>
</dbReference>
<evidence type="ECO:0000256" key="2">
    <source>
        <dbReference type="ARBA" id="ARBA00022487"/>
    </source>
</evidence>
<proteinExistence type="inferred from homology"/>
<dbReference type="Pfam" id="PF00135">
    <property type="entry name" value="COesterase"/>
    <property type="match status" value="1"/>
</dbReference>
<keyword evidence="9" id="KW-1185">Reference proteome</keyword>
<dbReference type="PROSITE" id="PS00122">
    <property type="entry name" value="CARBOXYLESTERASE_B_1"/>
    <property type="match status" value="1"/>
</dbReference>
<evidence type="ECO:0000256" key="6">
    <source>
        <dbReference type="RuleBase" id="RU361235"/>
    </source>
</evidence>
<evidence type="ECO:0000256" key="3">
    <source>
        <dbReference type="ARBA" id="ARBA00022801"/>
    </source>
</evidence>
<feature type="non-terminal residue" evidence="8">
    <location>
        <position position="1"/>
    </location>
</feature>
<keyword evidence="2" id="KW-0719">Serine esterase</keyword>
<evidence type="ECO:0000256" key="1">
    <source>
        <dbReference type="ARBA" id="ARBA00005964"/>
    </source>
</evidence>
<dbReference type="OrthoDB" id="6846267at2759"/>
<reference evidence="8 9" key="1">
    <citation type="submission" date="2017-03" db="EMBL/GenBank/DDBJ databases">
        <title>Genome of the blue death feigning beetle - Asbolus verrucosus.</title>
        <authorList>
            <person name="Rider S.D."/>
        </authorList>
    </citation>
    <scope>NUCLEOTIDE SEQUENCE [LARGE SCALE GENOMIC DNA]</scope>
    <source>
        <strain evidence="8">Butters</strain>
        <tissue evidence="8">Head and leg muscle</tissue>
    </source>
</reference>
<feature type="domain" description="Carboxylesterase type B" evidence="7">
    <location>
        <begin position="1"/>
        <end position="270"/>
    </location>
</feature>
<keyword evidence="3 6" id="KW-0378">Hydrolase</keyword>
<name>A0A482VLL8_ASBVE</name>
<dbReference type="AlphaFoldDB" id="A0A482VLL8"/>
<dbReference type="SUPFAM" id="SSF53474">
    <property type="entry name" value="alpha/beta-Hydrolases"/>
    <property type="match status" value="1"/>
</dbReference>
<dbReference type="InterPro" id="IPR029058">
    <property type="entry name" value="AB_hydrolase_fold"/>
</dbReference>
<dbReference type="STRING" id="1661398.A0A482VLL8"/>
<evidence type="ECO:0000313" key="8">
    <source>
        <dbReference type="EMBL" id="RZC33660.1"/>
    </source>
</evidence>
<gene>
    <name evidence="8" type="ORF">BDFB_014524</name>
</gene>
<evidence type="ECO:0000256" key="5">
    <source>
        <dbReference type="ARBA" id="ARBA00023180"/>
    </source>
</evidence>
<protein>
    <recommendedName>
        <fullName evidence="6">Carboxylic ester hydrolase</fullName>
        <ecNumber evidence="6">3.1.1.-</ecNumber>
    </recommendedName>
</protein>
<evidence type="ECO:0000313" key="9">
    <source>
        <dbReference type="Proteomes" id="UP000292052"/>
    </source>
</evidence>
<dbReference type="Proteomes" id="UP000292052">
    <property type="component" value="Unassembled WGS sequence"/>
</dbReference>
<dbReference type="InterPro" id="IPR019826">
    <property type="entry name" value="Carboxylesterase_B_AS"/>
</dbReference>
<dbReference type="EC" id="3.1.1.-" evidence="6"/>
<evidence type="ECO:0000256" key="4">
    <source>
        <dbReference type="ARBA" id="ARBA00023157"/>
    </source>
</evidence>
<dbReference type="InterPro" id="IPR002018">
    <property type="entry name" value="CarbesteraseB"/>
</dbReference>
<keyword evidence="4" id="KW-1015">Disulfide bond</keyword>
<dbReference type="PANTHER" id="PTHR43142:SF1">
    <property type="entry name" value="CARBOXYLIC ESTER HYDROLASE"/>
    <property type="match status" value="1"/>
</dbReference>
<accession>A0A482VLL8</accession>
<organism evidence="8 9">
    <name type="scientific">Asbolus verrucosus</name>
    <name type="common">Desert ironclad beetle</name>
    <dbReference type="NCBI Taxonomy" id="1661398"/>
    <lineage>
        <taxon>Eukaryota</taxon>
        <taxon>Metazoa</taxon>
        <taxon>Ecdysozoa</taxon>
        <taxon>Arthropoda</taxon>
        <taxon>Hexapoda</taxon>
        <taxon>Insecta</taxon>
        <taxon>Pterygota</taxon>
        <taxon>Neoptera</taxon>
        <taxon>Endopterygota</taxon>
        <taxon>Coleoptera</taxon>
        <taxon>Polyphaga</taxon>
        <taxon>Cucujiformia</taxon>
        <taxon>Tenebrionidae</taxon>
        <taxon>Pimeliinae</taxon>
        <taxon>Asbolus</taxon>
    </lineage>
</organism>
<dbReference type="GO" id="GO:0052689">
    <property type="term" value="F:carboxylic ester hydrolase activity"/>
    <property type="evidence" value="ECO:0007669"/>
    <property type="project" value="UniProtKB-KW"/>
</dbReference>
<comment type="similarity">
    <text evidence="1 6">Belongs to the type-B carboxylesterase/lipase family.</text>
</comment>
<sequence>FLSTGDHVISGNNGLKDSLLALEWVHNNIKLFGGDPEKVTIFGHSSGAASVAYLQLNPKAEGWFKGVICQSGTHLGSWALQREPRKTAFAFASLLNETFQTNNHTTEELLKYLLSVPPEDLDRASNAFYFDHIFNDIAEHASNMQGSYFGPVIELKSEEAFLTEKMYELVRDSKYVKVPLMIGFTSEECIEYYADANRTKRDMEDYDAHLEWLVPVNMEITDEANLTRMGRLIRDMYTNGEPFSEHLDGGLRFCSDNLLNRPMMKHAEFNSKFAK</sequence>
<dbReference type="EMBL" id="QDEB01087101">
    <property type="protein sequence ID" value="RZC33660.1"/>
    <property type="molecule type" value="Genomic_DNA"/>
</dbReference>
<evidence type="ECO:0000259" key="7">
    <source>
        <dbReference type="Pfam" id="PF00135"/>
    </source>
</evidence>